<name>A0ABU6CTK0_9GAMM</name>
<evidence type="ECO:0000256" key="1">
    <source>
        <dbReference type="SAM" id="MobiDB-lite"/>
    </source>
</evidence>
<evidence type="ECO:0000313" key="3">
    <source>
        <dbReference type="EMBL" id="MEB4590120.1"/>
    </source>
</evidence>
<dbReference type="EMBL" id="JAYMYJ010000030">
    <property type="protein sequence ID" value="MEB4590120.1"/>
    <property type="molecule type" value="Genomic_DNA"/>
</dbReference>
<keyword evidence="2" id="KW-1133">Transmembrane helix</keyword>
<feature type="region of interest" description="Disordered" evidence="1">
    <location>
        <begin position="20"/>
        <end position="43"/>
    </location>
</feature>
<keyword evidence="2" id="KW-0472">Membrane</keyword>
<feature type="transmembrane region" description="Helical" evidence="2">
    <location>
        <begin position="46"/>
        <end position="64"/>
    </location>
</feature>
<proteinExistence type="predicted"/>
<dbReference type="Proteomes" id="UP001308005">
    <property type="component" value="Unassembled WGS sequence"/>
</dbReference>
<evidence type="ECO:0000256" key="2">
    <source>
        <dbReference type="SAM" id="Phobius"/>
    </source>
</evidence>
<reference evidence="3 4" key="2">
    <citation type="submission" date="2024-01" db="EMBL/GenBank/DDBJ databases">
        <authorList>
            <person name="Xie X."/>
        </authorList>
    </citation>
    <scope>NUCLEOTIDE SEQUENCE [LARGE SCALE GENOMIC DNA]</scope>
    <source>
        <strain evidence="3">SCUT-1</strain>
    </source>
</reference>
<keyword evidence="2" id="KW-0812">Transmembrane</keyword>
<keyword evidence="4" id="KW-1185">Reference proteome</keyword>
<reference evidence="4" key="1">
    <citation type="submission" date="2023-07" db="EMBL/GenBank/DDBJ databases">
        <title>The carbon used by Thiothrix.</title>
        <authorList>
            <person name="Chen L."/>
        </authorList>
    </citation>
    <scope>NUCLEOTIDE SEQUENCE [LARGE SCALE GENOMIC DNA]</scope>
</reference>
<sequence>MNQHQLQRIMRRMEALEQENAALRGSAHQRKANPTAQPGTAEPSPASQIFVLLAVVVFGIYAIIPHHWLMWATKAVQRALQ</sequence>
<protein>
    <submittedName>
        <fullName evidence="3">Uncharacterized protein</fullName>
    </submittedName>
</protein>
<comment type="caution">
    <text evidence="3">The sequence shown here is derived from an EMBL/GenBank/DDBJ whole genome shotgun (WGS) entry which is preliminary data.</text>
</comment>
<organism evidence="3 4">
    <name type="scientific">Candidatus Thiothrix phosphatis</name>
    <dbReference type="NCBI Taxonomy" id="3112415"/>
    <lineage>
        <taxon>Bacteria</taxon>
        <taxon>Pseudomonadati</taxon>
        <taxon>Pseudomonadota</taxon>
        <taxon>Gammaproteobacteria</taxon>
        <taxon>Thiotrichales</taxon>
        <taxon>Thiotrichaceae</taxon>
        <taxon>Thiothrix</taxon>
    </lineage>
</organism>
<dbReference type="RefSeq" id="WP_324693356.1">
    <property type="nucleotide sequence ID" value="NZ_JAYMYJ010000030.1"/>
</dbReference>
<accession>A0ABU6CTK0</accession>
<gene>
    <name evidence="3" type="ORF">VSS37_03925</name>
</gene>
<evidence type="ECO:0000313" key="4">
    <source>
        <dbReference type="Proteomes" id="UP001308005"/>
    </source>
</evidence>